<evidence type="ECO:0000313" key="3">
    <source>
        <dbReference type="Proteomes" id="UP001610334"/>
    </source>
</evidence>
<dbReference type="Pfam" id="PF19535">
    <property type="entry name" value="DUF6060"/>
    <property type="match status" value="1"/>
</dbReference>
<reference evidence="2 3" key="1">
    <citation type="submission" date="2024-07" db="EMBL/GenBank/DDBJ databases">
        <title>Section-level genome sequencing and comparative genomics of Aspergillus sections Usti and Cavernicolus.</title>
        <authorList>
            <consortium name="Lawrence Berkeley National Laboratory"/>
            <person name="Nybo J.L."/>
            <person name="Vesth T.C."/>
            <person name="Theobald S."/>
            <person name="Frisvad J.C."/>
            <person name="Larsen T.O."/>
            <person name="Kjaerboelling I."/>
            <person name="Rothschild-Mancinelli K."/>
            <person name="Lyhne E.K."/>
            <person name="Kogle M.E."/>
            <person name="Barry K."/>
            <person name="Clum A."/>
            <person name="Na H."/>
            <person name="Ledsgaard L."/>
            <person name="Lin J."/>
            <person name="Lipzen A."/>
            <person name="Kuo A."/>
            <person name="Riley R."/>
            <person name="Mondo S."/>
            <person name="Labutti K."/>
            <person name="Haridas S."/>
            <person name="Pangalinan J."/>
            <person name="Salamov A.A."/>
            <person name="Simmons B.A."/>
            <person name="Magnuson J.K."/>
            <person name="Chen J."/>
            <person name="Drula E."/>
            <person name="Henrissat B."/>
            <person name="Wiebenga A."/>
            <person name="Lubbers R.J."/>
            <person name="Gomes A.C."/>
            <person name="Makela M.R."/>
            <person name="Stajich J."/>
            <person name="Grigoriev I.V."/>
            <person name="Mortensen U.H."/>
            <person name="De Vries R.P."/>
            <person name="Baker S.E."/>
            <person name="Andersen M.R."/>
        </authorList>
    </citation>
    <scope>NUCLEOTIDE SEQUENCE [LARGE SCALE GENOMIC DNA]</scope>
    <source>
        <strain evidence="2 3">CBS 588.65</strain>
    </source>
</reference>
<keyword evidence="1" id="KW-0732">Signal</keyword>
<keyword evidence="3" id="KW-1185">Reference proteome</keyword>
<name>A0ABR4GSQ2_9EURO</name>
<dbReference type="EMBL" id="JBFXLT010000209">
    <property type="protein sequence ID" value="KAL2802100.1"/>
    <property type="molecule type" value="Genomic_DNA"/>
</dbReference>
<proteinExistence type="predicted"/>
<evidence type="ECO:0000256" key="1">
    <source>
        <dbReference type="SAM" id="SignalP"/>
    </source>
</evidence>
<dbReference type="InterPro" id="IPR045702">
    <property type="entry name" value="DUF6060"/>
</dbReference>
<dbReference type="Proteomes" id="UP001610334">
    <property type="component" value="Unassembled WGS sequence"/>
</dbReference>
<feature type="chain" id="PRO_5046934243" evidence="1">
    <location>
        <begin position="19"/>
        <end position="232"/>
    </location>
</feature>
<protein>
    <submittedName>
        <fullName evidence="2">Uncharacterized protein</fullName>
    </submittedName>
</protein>
<evidence type="ECO:0000313" key="2">
    <source>
        <dbReference type="EMBL" id="KAL2802100.1"/>
    </source>
</evidence>
<feature type="signal peptide" evidence="1">
    <location>
        <begin position="1"/>
        <end position="18"/>
    </location>
</feature>
<organism evidence="2 3">
    <name type="scientific">Aspergillus granulosus</name>
    <dbReference type="NCBI Taxonomy" id="176169"/>
    <lineage>
        <taxon>Eukaryota</taxon>
        <taxon>Fungi</taxon>
        <taxon>Dikarya</taxon>
        <taxon>Ascomycota</taxon>
        <taxon>Pezizomycotina</taxon>
        <taxon>Eurotiomycetes</taxon>
        <taxon>Eurotiomycetidae</taxon>
        <taxon>Eurotiales</taxon>
        <taxon>Aspergillaceae</taxon>
        <taxon>Aspergillus</taxon>
        <taxon>Aspergillus subgen. Nidulantes</taxon>
    </lineage>
</organism>
<sequence>MMPRASIALLLSSSLAAAQQAAQGNCSVFNWDSNPAYIASYPPQRVSAGGTCPENEGNLTCALTASGDAQYTATNNITRLSTSQFVQIVADTVTEENSTETEYGGLLAPGFNSSVIGAIDQTRMIEPGESAYLNFTAYRYCYEGTVGNCTEGVEDGVAVQICAPVWHNVTEGGFPIFDGKYAVVNISANEVGDYSDPYENQVRDDGGNAAAGLRAGAGVVFGGLATLMMMLG</sequence>
<comment type="caution">
    <text evidence="2">The sequence shown here is derived from an EMBL/GenBank/DDBJ whole genome shotgun (WGS) entry which is preliminary data.</text>
</comment>
<accession>A0ABR4GSQ2</accession>
<gene>
    <name evidence="2" type="ORF">BJX63DRAFT_134182</name>
</gene>